<keyword evidence="5" id="KW-0808">Transferase</keyword>
<sequence length="578" mass="62895">MPDDGVASRVRPPVPAGRHSGSPSRADPAEARRRDGGDRTQPRRYRRTLSPLTLRILAVNVLALAILVGGLLYLGRYQDRLIESELEALRTEARIFAGAIGEAAVTRGGDETNELSHDLARQMVRRLVETTDTRTRLFDPSGTLVADSRVLIGPGGVVQIEELPPPVQGGPITRFAIDLYDDIVNALPSRDKFPVFREGPVQVADKYADVVRALAGDVSASVWTTHDHGMMLTVAVPVQRFKQVLGAVMLSRGGAQIDAAIRSVRLDILKVFAVALAVTVLLSFYLAGTIARPIRKLAVAADHVRRGHGRHHEIPDFSRRGDEIGDLSGALRDMTAALWMRMDAIESFAADVAHEIKNPLTSLRSAVETVARVRDPDQQRRLMSIIEDDIQRMDRLISDISNASRLDAELSRAEAEPVDIGRMLRMLADIHQTTAAERSAPRVLLELPPAGDLTVPGLEGRLVQVFQNVIANAVSFSPPGGTVTVRAAVVRASPEGERVEVTVEDDGPGIPDGKLEAIFDRFYTERPAGEKFGTHSGLGLSISKQIVDAHGGEIFARNRRDGLDEVRGAVFTVRLPRA</sequence>
<evidence type="ECO:0000313" key="15">
    <source>
        <dbReference type="EMBL" id="QQP89112.1"/>
    </source>
</evidence>
<keyword evidence="9" id="KW-0902">Two-component regulatory system</keyword>
<dbReference type="CDD" id="cd06225">
    <property type="entry name" value="HAMP"/>
    <property type="match status" value="1"/>
</dbReference>
<evidence type="ECO:0000259" key="13">
    <source>
        <dbReference type="PROSITE" id="PS50109"/>
    </source>
</evidence>
<proteinExistence type="predicted"/>
<dbReference type="InterPro" id="IPR025908">
    <property type="entry name" value="Sensor_TM1"/>
</dbReference>
<evidence type="ECO:0000256" key="3">
    <source>
        <dbReference type="ARBA" id="ARBA00012438"/>
    </source>
</evidence>
<dbReference type="SMART" id="SM00387">
    <property type="entry name" value="HATPase_c"/>
    <property type="match status" value="1"/>
</dbReference>
<name>A0ABX7B4N3_9PROT</name>
<dbReference type="InterPro" id="IPR003594">
    <property type="entry name" value="HATPase_dom"/>
</dbReference>
<evidence type="ECO:0000256" key="10">
    <source>
        <dbReference type="ARBA" id="ARBA00023136"/>
    </source>
</evidence>
<dbReference type="Pfam" id="PF13755">
    <property type="entry name" value="Sensor_TM1"/>
    <property type="match status" value="1"/>
</dbReference>
<dbReference type="InterPro" id="IPR003660">
    <property type="entry name" value="HAMP_dom"/>
</dbReference>
<dbReference type="InterPro" id="IPR025919">
    <property type="entry name" value="Stimulus_sens_dom"/>
</dbReference>
<dbReference type="EC" id="2.7.13.3" evidence="3"/>
<keyword evidence="10 12" id="KW-0472">Membrane</keyword>
<gene>
    <name evidence="15" type="ORF">IGS68_24450</name>
</gene>
<dbReference type="Proteomes" id="UP000595197">
    <property type="component" value="Chromosome"/>
</dbReference>
<evidence type="ECO:0000256" key="6">
    <source>
        <dbReference type="ARBA" id="ARBA00022692"/>
    </source>
</evidence>
<keyword evidence="8 12" id="KW-1133">Transmembrane helix</keyword>
<feature type="region of interest" description="Disordered" evidence="11">
    <location>
        <begin position="1"/>
        <end position="45"/>
    </location>
</feature>
<dbReference type="Pfam" id="PF00512">
    <property type="entry name" value="HisKA"/>
    <property type="match status" value="1"/>
</dbReference>
<feature type="transmembrane region" description="Helical" evidence="12">
    <location>
        <begin position="268"/>
        <end position="287"/>
    </location>
</feature>
<organism evidence="15 16">
    <name type="scientific">Skermanella cutis</name>
    <dbReference type="NCBI Taxonomy" id="2775420"/>
    <lineage>
        <taxon>Bacteria</taxon>
        <taxon>Pseudomonadati</taxon>
        <taxon>Pseudomonadota</taxon>
        <taxon>Alphaproteobacteria</taxon>
        <taxon>Rhodospirillales</taxon>
        <taxon>Azospirillaceae</taxon>
        <taxon>Skermanella</taxon>
    </lineage>
</organism>
<evidence type="ECO:0000256" key="7">
    <source>
        <dbReference type="ARBA" id="ARBA00022777"/>
    </source>
</evidence>
<keyword evidence="7" id="KW-0418">Kinase</keyword>
<dbReference type="SUPFAM" id="SSF47384">
    <property type="entry name" value="Homodimeric domain of signal transducing histidine kinase"/>
    <property type="match status" value="1"/>
</dbReference>
<dbReference type="Gene3D" id="1.10.287.130">
    <property type="match status" value="1"/>
</dbReference>
<dbReference type="Gene3D" id="6.10.340.10">
    <property type="match status" value="1"/>
</dbReference>
<dbReference type="Pfam" id="PF02518">
    <property type="entry name" value="HATPase_c"/>
    <property type="match status" value="1"/>
</dbReference>
<keyword evidence="6 12" id="KW-0812">Transmembrane</keyword>
<dbReference type="SMART" id="SM00304">
    <property type="entry name" value="HAMP"/>
    <property type="match status" value="1"/>
</dbReference>
<accession>A0ABX7B4N3</accession>
<evidence type="ECO:0000256" key="12">
    <source>
        <dbReference type="SAM" id="Phobius"/>
    </source>
</evidence>
<dbReference type="InterPro" id="IPR036890">
    <property type="entry name" value="HATPase_C_sf"/>
</dbReference>
<evidence type="ECO:0000256" key="11">
    <source>
        <dbReference type="SAM" id="MobiDB-lite"/>
    </source>
</evidence>
<dbReference type="InterPro" id="IPR005467">
    <property type="entry name" value="His_kinase_dom"/>
</dbReference>
<evidence type="ECO:0000259" key="14">
    <source>
        <dbReference type="PROSITE" id="PS50885"/>
    </source>
</evidence>
<dbReference type="CDD" id="cd00082">
    <property type="entry name" value="HisKA"/>
    <property type="match status" value="1"/>
</dbReference>
<dbReference type="Pfam" id="PF13756">
    <property type="entry name" value="Stimulus_sens_1"/>
    <property type="match status" value="1"/>
</dbReference>
<dbReference type="PROSITE" id="PS50885">
    <property type="entry name" value="HAMP"/>
    <property type="match status" value="1"/>
</dbReference>
<reference evidence="15" key="1">
    <citation type="submission" date="2021-02" db="EMBL/GenBank/DDBJ databases">
        <title>Skermanella TT6 skin isolate.</title>
        <authorList>
            <person name="Lee K."/>
            <person name="Ganzorig M."/>
        </authorList>
    </citation>
    <scope>NUCLEOTIDE SEQUENCE</scope>
    <source>
        <strain evidence="15">TT6</strain>
    </source>
</reference>
<comment type="subcellular location">
    <subcellularLocation>
        <location evidence="2">Membrane</location>
    </subcellularLocation>
</comment>
<evidence type="ECO:0000256" key="1">
    <source>
        <dbReference type="ARBA" id="ARBA00000085"/>
    </source>
</evidence>
<keyword evidence="4" id="KW-0597">Phosphoprotein</keyword>
<dbReference type="EMBL" id="CP067420">
    <property type="protein sequence ID" value="QQP89112.1"/>
    <property type="molecule type" value="Genomic_DNA"/>
</dbReference>
<feature type="domain" description="Histidine kinase" evidence="13">
    <location>
        <begin position="351"/>
        <end position="578"/>
    </location>
</feature>
<evidence type="ECO:0000256" key="8">
    <source>
        <dbReference type="ARBA" id="ARBA00022989"/>
    </source>
</evidence>
<evidence type="ECO:0000256" key="4">
    <source>
        <dbReference type="ARBA" id="ARBA00022553"/>
    </source>
</evidence>
<evidence type="ECO:0000256" key="2">
    <source>
        <dbReference type="ARBA" id="ARBA00004370"/>
    </source>
</evidence>
<dbReference type="SUPFAM" id="SSF55874">
    <property type="entry name" value="ATPase domain of HSP90 chaperone/DNA topoisomerase II/histidine kinase"/>
    <property type="match status" value="1"/>
</dbReference>
<dbReference type="PANTHER" id="PTHR45436">
    <property type="entry name" value="SENSOR HISTIDINE KINASE YKOH"/>
    <property type="match status" value="1"/>
</dbReference>
<dbReference type="PROSITE" id="PS50109">
    <property type="entry name" value="HIS_KIN"/>
    <property type="match status" value="1"/>
</dbReference>
<dbReference type="InterPro" id="IPR050428">
    <property type="entry name" value="TCS_sensor_his_kinase"/>
</dbReference>
<evidence type="ECO:0000256" key="5">
    <source>
        <dbReference type="ARBA" id="ARBA00022679"/>
    </source>
</evidence>
<dbReference type="Gene3D" id="3.30.565.10">
    <property type="entry name" value="Histidine kinase-like ATPase, C-terminal domain"/>
    <property type="match status" value="1"/>
</dbReference>
<keyword evidence="16" id="KW-1185">Reference proteome</keyword>
<dbReference type="SMART" id="SM00388">
    <property type="entry name" value="HisKA"/>
    <property type="match status" value="1"/>
</dbReference>
<evidence type="ECO:0000256" key="9">
    <source>
        <dbReference type="ARBA" id="ARBA00023012"/>
    </source>
</evidence>
<dbReference type="InterPro" id="IPR004358">
    <property type="entry name" value="Sig_transdc_His_kin-like_C"/>
</dbReference>
<dbReference type="RefSeq" id="WP_201074946.1">
    <property type="nucleotide sequence ID" value="NZ_CP067420.1"/>
</dbReference>
<dbReference type="PANTHER" id="PTHR45436:SF5">
    <property type="entry name" value="SENSOR HISTIDINE KINASE TRCS"/>
    <property type="match status" value="1"/>
</dbReference>
<dbReference type="InterPro" id="IPR036097">
    <property type="entry name" value="HisK_dim/P_sf"/>
</dbReference>
<protein>
    <recommendedName>
        <fullName evidence="3">histidine kinase</fullName>
        <ecNumber evidence="3">2.7.13.3</ecNumber>
    </recommendedName>
</protein>
<dbReference type="PRINTS" id="PR00344">
    <property type="entry name" value="BCTRLSENSOR"/>
</dbReference>
<feature type="domain" description="HAMP" evidence="14">
    <location>
        <begin position="288"/>
        <end position="343"/>
    </location>
</feature>
<feature type="transmembrane region" description="Helical" evidence="12">
    <location>
        <begin position="52"/>
        <end position="74"/>
    </location>
</feature>
<evidence type="ECO:0000313" key="16">
    <source>
        <dbReference type="Proteomes" id="UP000595197"/>
    </source>
</evidence>
<dbReference type="InterPro" id="IPR003661">
    <property type="entry name" value="HisK_dim/P_dom"/>
</dbReference>
<comment type="catalytic activity">
    <reaction evidence="1">
        <text>ATP + protein L-histidine = ADP + protein N-phospho-L-histidine.</text>
        <dbReference type="EC" id="2.7.13.3"/>
    </reaction>
</comment>
<dbReference type="Pfam" id="PF00672">
    <property type="entry name" value="HAMP"/>
    <property type="match status" value="1"/>
</dbReference>
<feature type="compositionally biased region" description="Basic and acidic residues" evidence="11">
    <location>
        <begin position="27"/>
        <end position="41"/>
    </location>
</feature>